<protein>
    <submittedName>
        <fullName evidence="2">Uncharacterized protein</fullName>
    </submittedName>
</protein>
<reference evidence="2 3" key="1">
    <citation type="submission" date="2022-05" db="EMBL/GenBank/DDBJ databases">
        <authorList>
            <consortium name="Genoscope - CEA"/>
            <person name="William W."/>
        </authorList>
    </citation>
    <scope>NUCLEOTIDE SEQUENCE [LARGE SCALE GENOMIC DNA]</scope>
</reference>
<name>A0ABN8N0M5_9CNID</name>
<evidence type="ECO:0000313" key="3">
    <source>
        <dbReference type="Proteomes" id="UP001159405"/>
    </source>
</evidence>
<gene>
    <name evidence="2" type="ORF">PLOB_00039790</name>
</gene>
<feature type="region of interest" description="Disordered" evidence="1">
    <location>
        <begin position="384"/>
        <end position="403"/>
    </location>
</feature>
<feature type="compositionally biased region" description="Polar residues" evidence="1">
    <location>
        <begin position="384"/>
        <end position="402"/>
    </location>
</feature>
<evidence type="ECO:0000313" key="2">
    <source>
        <dbReference type="EMBL" id="CAH3038365.1"/>
    </source>
</evidence>
<evidence type="ECO:0000256" key="1">
    <source>
        <dbReference type="SAM" id="MobiDB-lite"/>
    </source>
</evidence>
<proteinExistence type="predicted"/>
<dbReference type="Proteomes" id="UP001159405">
    <property type="component" value="Unassembled WGS sequence"/>
</dbReference>
<comment type="caution">
    <text evidence="2">The sequence shown here is derived from an EMBL/GenBank/DDBJ whole genome shotgun (WGS) entry which is preliminary data.</text>
</comment>
<dbReference type="EMBL" id="CALNXK010000006">
    <property type="protein sequence ID" value="CAH3038365.1"/>
    <property type="molecule type" value="Genomic_DNA"/>
</dbReference>
<organism evidence="2 3">
    <name type="scientific">Porites lobata</name>
    <dbReference type="NCBI Taxonomy" id="104759"/>
    <lineage>
        <taxon>Eukaryota</taxon>
        <taxon>Metazoa</taxon>
        <taxon>Cnidaria</taxon>
        <taxon>Anthozoa</taxon>
        <taxon>Hexacorallia</taxon>
        <taxon>Scleractinia</taxon>
        <taxon>Fungiina</taxon>
        <taxon>Poritidae</taxon>
        <taxon>Porites</taxon>
    </lineage>
</organism>
<accession>A0ABN8N0M5</accession>
<keyword evidence="3" id="KW-1185">Reference proteome</keyword>
<sequence length="454" mass="51310">MVRHAPFSNQQISSQEGNIMYRLFALVMLAAVKCLTAEPTIRGTADLDPHSWTLPDGTEAFKITITIKMQYFVPNGWRMALIFTQPIKKLEVWRAKVIKISADKKTYALKNMNFNPSLKRGDELRMALVAYKVKKGIKPGKIIVLFRGGNVIPVLPTLPPPTPSTPPPPMIKMYQLKPHDESDSSFKMSIKYEVQETVNNWRISLKFTKNVSTERFRMVKAIISNVQKQPTSDTFCLAPQPYNKNLRGKSLLQLELQCDKAKLYEAAPNAFFVFHPDATKCEDFDLPDSVPAPVMPQESPAVVLTQQWPPNNFKMKFDVQNFPGQIQYANLKRCQKIPIELVGRLVTSSEIASSPSEKPLTASVKFVRKEPEYAEINTLGKCPTSSRVRNRPPLNSSGYSISRDTERVESTVKVKATNQPVVTKMSQGRSAFYFSPESWAFKSVSSRNLESKFH</sequence>